<dbReference type="GO" id="GO:0008270">
    <property type="term" value="F:zinc ion binding"/>
    <property type="evidence" value="ECO:0007669"/>
    <property type="project" value="InterPro"/>
</dbReference>
<evidence type="ECO:0000256" key="10">
    <source>
        <dbReference type="ARBA" id="ARBA00023049"/>
    </source>
</evidence>
<dbReference type="InterPro" id="IPR045357">
    <property type="entry name" value="Aminopeptidase_N-like_N"/>
</dbReference>
<evidence type="ECO:0000256" key="11">
    <source>
        <dbReference type="ARBA" id="ARBA00029811"/>
    </source>
</evidence>
<comment type="caution">
    <text evidence="17">The sequence shown here is derived from an EMBL/GenBank/DDBJ whole genome shotgun (WGS) entry which is preliminary data.</text>
</comment>
<feature type="compositionally biased region" description="Low complexity" evidence="13">
    <location>
        <begin position="29"/>
        <end position="47"/>
    </location>
</feature>
<evidence type="ECO:0000313" key="18">
    <source>
        <dbReference type="Proteomes" id="UP000530424"/>
    </source>
</evidence>
<evidence type="ECO:0000256" key="4">
    <source>
        <dbReference type="ARBA" id="ARBA00012564"/>
    </source>
</evidence>
<name>A0A853C4T2_9ACTN</name>
<dbReference type="SUPFAM" id="SSF55486">
    <property type="entry name" value="Metalloproteases ('zincins'), catalytic domain"/>
    <property type="match status" value="1"/>
</dbReference>
<keyword evidence="18" id="KW-1185">Reference proteome</keyword>
<evidence type="ECO:0000313" key="17">
    <source>
        <dbReference type="EMBL" id="NYJ03110.1"/>
    </source>
</evidence>
<evidence type="ECO:0000259" key="15">
    <source>
        <dbReference type="Pfam" id="PF01433"/>
    </source>
</evidence>
<evidence type="ECO:0000256" key="3">
    <source>
        <dbReference type="ARBA" id="ARBA00010136"/>
    </source>
</evidence>
<protein>
    <recommendedName>
        <fullName evidence="5">Aminopeptidase N</fullName>
        <ecNumber evidence="4">3.4.11.2</ecNumber>
    </recommendedName>
    <alternativeName>
        <fullName evidence="11">Alanine aminopeptidase</fullName>
    </alternativeName>
    <alternativeName>
        <fullName evidence="12">Lysyl aminopeptidase</fullName>
    </alternativeName>
</protein>
<dbReference type="Pfam" id="PF01433">
    <property type="entry name" value="Peptidase_M1"/>
    <property type="match status" value="1"/>
</dbReference>
<dbReference type="InterPro" id="IPR027268">
    <property type="entry name" value="Peptidase_M4/M1_CTD_sf"/>
</dbReference>
<keyword evidence="6" id="KW-0645">Protease</keyword>
<evidence type="ECO:0000256" key="12">
    <source>
        <dbReference type="ARBA" id="ARBA00031533"/>
    </source>
</evidence>
<dbReference type="PANTHER" id="PTHR11533">
    <property type="entry name" value="PROTEASE M1 ZINC METALLOPROTEASE"/>
    <property type="match status" value="1"/>
</dbReference>
<feature type="chain" id="PRO_5039246573" description="Aminopeptidase N" evidence="14">
    <location>
        <begin position="23"/>
        <end position="498"/>
    </location>
</feature>
<dbReference type="AlphaFoldDB" id="A0A853C4T2"/>
<keyword evidence="7" id="KW-0479">Metal-binding</keyword>
<evidence type="ECO:0000256" key="9">
    <source>
        <dbReference type="ARBA" id="ARBA00022833"/>
    </source>
</evidence>
<dbReference type="RefSeq" id="WP_179669396.1">
    <property type="nucleotide sequence ID" value="NZ_JACCFP010000001.1"/>
</dbReference>
<dbReference type="EC" id="3.4.11.2" evidence="4"/>
<keyword evidence="8" id="KW-0378">Hydrolase</keyword>
<comment type="cofactor">
    <cofactor evidence="2">
        <name>Zn(2+)</name>
        <dbReference type="ChEBI" id="CHEBI:29105"/>
    </cofactor>
</comment>
<evidence type="ECO:0000256" key="5">
    <source>
        <dbReference type="ARBA" id="ARBA00015611"/>
    </source>
</evidence>
<sequence length="498" mass="54215">MQRLPARAVLAVTAALSLSACSGGGGEAGPWEGPSAPDTSSAAPSAPQSTGRADGDVPRDLAIAVSEPREDSVYPEVGDPLVDALHYDLDLAWDPDAARLEASEKLTFRATADADSFRLDLADALEVSALSVDGDEAAHTQESKDLIVEHAVTAGSTYVVEIAYAGSPEPWPAPTDRPDFAGGVGWTTTDEGEAFTFQEPYGAFTWYAVNDQPADKALYDFTLTVPAPWSGVANGELTSTTTADGLRTTTWHLAEPAASYLTTVAFDDFTVTELESDSGVPITLWGPTGDPQAMGDTVYAPEAMTWLEEILGPYPFDTFGIVVVDGESGMETQTMVTLGDSEYATSKAVVVHELAHHWYGDTVTPSDWSDVWMNEGMTMYLQGMWEAEEEGIEVGELMDRWAEFEVFERDHAGPPADYHPERFGSGNIYYGPALMWHELRERIGDEAFFDVVRAWPESQENGSADREEYLAWVEERTGEELTEFFDAWLLGTKTPPRD</sequence>
<dbReference type="InterPro" id="IPR042097">
    <property type="entry name" value="Aminopeptidase_N-like_N_sf"/>
</dbReference>
<gene>
    <name evidence="17" type="ORF">HNR19_003808</name>
</gene>
<dbReference type="InterPro" id="IPR050344">
    <property type="entry name" value="Peptidase_M1_aminopeptidases"/>
</dbReference>
<accession>A0A853C4T2</accession>
<evidence type="ECO:0000259" key="16">
    <source>
        <dbReference type="Pfam" id="PF17900"/>
    </source>
</evidence>
<organism evidence="17 18">
    <name type="scientific">Nocardioides thalensis</name>
    <dbReference type="NCBI Taxonomy" id="1914755"/>
    <lineage>
        <taxon>Bacteria</taxon>
        <taxon>Bacillati</taxon>
        <taxon>Actinomycetota</taxon>
        <taxon>Actinomycetes</taxon>
        <taxon>Propionibacteriales</taxon>
        <taxon>Nocardioidaceae</taxon>
        <taxon>Nocardioides</taxon>
    </lineage>
</organism>
<dbReference type="Gene3D" id="1.10.390.10">
    <property type="entry name" value="Neutral Protease Domain 2"/>
    <property type="match status" value="1"/>
</dbReference>
<evidence type="ECO:0000256" key="2">
    <source>
        <dbReference type="ARBA" id="ARBA00001947"/>
    </source>
</evidence>
<keyword evidence="17" id="KW-0031">Aminopeptidase</keyword>
<keyword evidence="10" id="KW-0482">Metalloprotease</keyword>
<evidence type="ECO:0000256" key="6">
    <source>
        <dbReference type="ARBA" id="ARBA00022670"/>
    </source>
</evidence>
<dbReference type="SUPFAM" id="SSF63737">
    <property type="entry name" value="Leukotriene A4 hydrolase N-terminal domain"/>
    <property type="match status" value="1"/>
</dbReference>
<feature type="domain" description="Peptidase M1 membrane alanine aminopeptidase" evidence="15">
    <location>
        <begin position="313"/>
        <end position="488"/>
    </location>
</feature>
<dbReference type="Gene3D" id="2.60.40.1730">
    <property type="entry name" value="tricorn interacting facor f3 domain"/>
    <property type="match status" value="1"/>
</dbReference>
<dbReference type="Pfam" id="PF17900">
    <property type="entry name" value="Peptidase_M1_N"/>
    <property type="match status" value="1"/>
</dbReference>
<dbReference type="Proteomes" id="UP000530424">
    <property type="component" value="Unassembled WGS sequence"/>
</dbReference>
<comment type="similarity">
    <text evidence="3">Belongs to the peptidase M1 family.</text>
</comment>
<dbReference type="CDD" id="cd09603">
    <property type="entry name" value="M1_APN_like"/>
    <property type="match status" value="1"/>
</dbReference>
<evidence type="ECO:0000256" key="7">
    <source>
        <dbReference type="ARBA" id="ARBA00022723"/>
    </source>
</evidence>
<evidence type="ECO:0000256" key="14">
    <source>
        <dbReference type="SAM" id="SignalP"/>
    </source>
</evidence>
<dbReference type="GO" id="GO:0006508">
    <property type="term" value="P:proteolysis"/>
    <property type="evidence" value="ECO:0007669"/>
    <property type="project" value="UniProtKB-KW"/>
</dbReference>
<dbReference type="InterPro" id="IPR001930">
    <property type="entry name" value="Peptidase_M1"/>
</dbReference>
<evidence type="ECO:0000256" key="1">
    <source>
        <dbReference type="ARBA" id="ARBA00000098"/>
    </source>
</evidence>
<dbReference type="EMBL" id="JACCFP010000001">
    <property type="protein sequence ID" value="NYJ03110.1"/>
    <property type="molecule type" value="Genomic_DNA"/>
</dbReference>
<feature type="domain" description="Aminopeptidase N-like N-terminal" evidence="16">
    <location>
        <begin position="85"/>
        <end position="261"/>
    </location>
</feature>
<proteinExistence type="inferred from homology"/>
<evidence type="ECO:0000256" key="8">
    <source>
        <dbReference type="ARBA" id="ARBA00022801"/>
    </source>
</evidence>
<feature type="signal peptide" evidence="14">
    <location>
        <begin position="1"/>
        <end position="22"/>
    </location>
</feature>
<evidence type="ECO:0000256" key="13">
    <source>
        <dbReference type="SAM" id="MobiDB-lite"/>
    </source>
</evidence>
<keyword evidence="9" id="KW-0862">Zinc</keyword>
<dbReference type="GO" id="GO:0008237">
    <property type="term" value="F:metallopeptidase activity"/>
    <property type="evidence" value="ECO:0007669"/>
    <property type="project" value="UniProtKB-KW"/>
</dbReference>
<reference evidence="17 18" key="1">
    <citation type="submission" date="2020-07" db="EMBL/GenBank/DDBJ databases">
        <title>Sequencing the genomes of 1000 actinobacteria strains.</title>
        <authorList>
            <person name="Klenk H.-P."/>
        </authorList>
    </citation>
    <scope>NUCLEOTIDE SEQUENCE [LARGE SCALE GENOMIC DNA]</scope>
    <source>
        <strain evidence="17 18">DSM 103833</strain>
    </source>
</reference>
<dbReference type="PRINTS" id="PR00756">
    <property type="entry name" value="ALADIPTASE"/>
</dbReference>
<dbReference type="PROSITE" id="PS51257">
    <property type="entry name" value="PROKAR_LIPOPROTEIN"/>
    <property type="match status" value="1"/>
</dbReference>
<dbReference type="GO" id="GO:0016285">
    <property type="term" value="F:alanyl aminopeptidase activity"/>
    <property type="evidence" value="ECO:0007669"/>
    <property type="project" value="UniProtKB-EC"/>
</dbReference>
<keyword evidence="14" id="KW-0732">Signal</keyword>
<comment type="catalytic activity">
    <reaction evidence="1">
        <text>Release of an N-terminal amino acid, Xaa-|-Yaa- from a peptide, amide or arylamide. Xaa is preferably Ala, but may be most amino acids including Pro (slow action). When a terminal hydrophobic residue is followed by a prolyl residue, the two may be released as an intact Xaa-Pro dipeptide.</text>
        <dbReference type="EC" id="3.4.11.2"/>
    </reaction>
</comment>
<dbReference type="InterPro" id="IPR014782">
    <property type="entry name" value="Peptidase_M1_dom"/>
</dbReference>
<feature type="region of interest" description="Disordered" evidence="13">
    <location>
        <begin position="22"/>
        <end position="58"/>
    </location>
</feature>